<dbReference type="AlphaFoldDB" id="R8AW25"/>
<evidence type="ECO:0000313" key="2">
    <source>
        <dbReference type="EMBL" id="EON90542.1"/>
    </source>
</evidence>
<keyword evidence="1" id="KW-0812">Transmembrane</keyword>
<dbReference type="Proteomes" id="UP000016540">
    <property type="component" value="Unassembled WGS sequence"/>
</dbReference>
<dbReference type="EMBL" id="ASAD01000034">
    <property type="protein sequence ID" value="EON90542.1"/>
    <property type="molecule type" value="Genomic_DNA"/>
</dbReference>
<reference evidence="2 3" key="1">
    <citation type="journal article" date="2013" name="Genome Announc.">
        <title>Draft Genome Sequence of the Moderately Halophilic Bacterium Marinobacter lipolyticus Strain SM19.</title>
        <authorList>
            <person name="Papke R.T."/>
            <person name="de la Haba R.R."/>
            <person name="Infante-Dominguez C."/>
            <person name="Perez D."/>
            <person name="Sanchez-Porro C."/>
            <person name="Lapierre P."/>
            <person name="Ventosa A."/>
        </authorList>
    </citation>
    <scope>NUCLEOTIDE SEQUENCE [LARGE SCALE GENOMIC DNA]</scope>
    <source>
        <strain evidence="2 3">SM19</strain>
    </source>
</reference>
<gene>
    <name evidence="2" type="ORF">MARLIPOL_18273</name>
</gene>
<comment type="caution">
    <text evidence="2">The sequence shown here is derived from an EMBL/GenBank/DDBJ whole genome shotgun (WGS) entry which is preliminary data.</text>
</comment>
<name>R8AW25_9GAMM</name>
<keyword evidence="1" id="KW-0472">Membrane</keyword>
<keyword evidence="1" id="KW-1133">Transmembrane helix</keyword>
<keyword evidence="3" id="KW-1185">Reference proteome</keyword>
<dbReference type="HOGENOM" id="CLU_2012514_0_0_6"/>
<accession>R8AW25</accession>
<organism evidence="2 3">
    <name type="scientific">Marinobacter lipolyticus SM19</name>
    <dbReference type="NCBI Taxonomy" id="1318628"/>
    <lineage>
        <taxon>Bacteria</taxon>
        <taxon>Pseudomonadati</taxon>
        <taxon>Pseudomonadota</taxon>
        <taxon>Gammaproteobacteria</taxon>
        <taxon>Pseudomonadales</taxon>
        <taxon>Marinobacteraceae</taxon>
        <taxon>Marinobacter</taxon>
    </lineage>
</organism>
<evidence type="ECO:0000313" key="3">
    <source>
        <dbReference type="Proteomes" id="UP000016540"/>
    </source>
</evidence>
<feature type="transmembrane region" description="Helical" evidence="1">
    <location>
        <begin position="72"/>
        <end position="93"/>
    </location>
</feature>
<sequence>MEVSKLGFWALLTLPFYRSVTWQASLSELGSRGVPSFLVRLLWILLFPIVAFSRTDDDYAIMDVAPDLGDCIWSLGTFSLLAGFVTLPIFAIIDGIPMWLSGLLILGWPVFKFLSIPFTRRQL</sequence>
<protein>
    <submittedName>
        <fullName evidence="2">Uncharacterized protein</fullName>
    </submittedName>
</protein>
<feature type="transmembrane region" description="Helical" evidence="1">
    <location>
        <begin position="34"/>
        <end position="52"/>
    </location>
</feature>
<evidence type="ECO:0000256" key="1">
    <source>
        <dbReference type="SAM" id="Phobius"/>
    </source>
</evidence>
<feature type="transmembrane region" description="Helical" evidence="1">
    <location>
        <begin position="99"/>
        <end position="118"/>
    </location>
</feature>
<dbReference type="STRING" id="1318628.MARLIPOL_18273"/>
<proteinExistence type="predicted"/>